<accession>A0ABQ8Z7K1</accession>
<comment type="caution">
    <text evidence="2">The sequence shown here is derived from an EMBL/GenBank/DDBJ whole genome shotgun (WGS) entry which is preliminary data.</text>
</comment>
<dbReference type="Gene3D" id="1.25.10.10">
    <property type="entry name" value="Leucine-rich Repeat Variant"/>
    <property type="match status" value="1"/>
</dbReference>
<name>A0ABQ8Z7K1_9EUKA</name>
<reference evidence="2" key="1">
    <citation type="submission" date="2022-08" db="EMBL/GenBank/DDBJ databases">
        <title>Novel sulfate-reducing endosymbionts in the free-living metamonad Anaeramoeba.</title>
        <authorList>
            <person name="Jerlstrom-Hultqvist J."/>
            <person name="Cepicka I."/>
            <person name="Gallot-Lavallee L."/>
            <person name="Salas-Leiva D."/>
            <person name="Curtis B.A."/>
            <person name="Zahonova K."/>
            <person name="Pipaliya S."/>
            <person name="Dacks J."/>
            <person name="Roger A.J."/>
        </authorList>
    </citation>
    <scope>NUCLEOTIDE SEQUENCE</scope>
    <source>
        <strain evidence="2">Schooner1</strain>
    </source>
</reference>
<evidence type="ECO:0000313" key="3">
    <source>
        <dbReference type="Proteomes" id="UP001150062"/>
    </source>
</evidence>
<protein>
    <submittedName>
        <fullName evidence="2">Uncharacterized protein</fullName>
    </submittedName>
</protein>
<sequence>MSVSKSTSELMVENLIEQMGALLYYRDCVLRGSNLHDTQKAHIPDEEKKYVDRSQQIKEADLSNEKVNEQLNTVQKKIIFLSATHLTEILESLNKVISIDITKYDLTTKKKKKKKDFIKPIKTDTQIFGSFEKFEEQSIQFFVLKTFFYCFENVNQRKLISKFKSVPKRLVEVIFNFLNFDHSPAIRFTSSQCLVHLSKYDPHFETITHLFSEFLGKKFKKSQNAQLALHEETLQKLNWTLLRPTPAKITIKFLDNYTYLLKKISSDLRREETCKTLVTIVKKIFPKSNKLKEEEREIEKSQALARLKKKEKKVYNALQASFKASYETVAKWSSKSKAQTYCWKLLIKFLQYCDYEFFSYGEHTKITKMVLLLQGGLKSKETRINSLRLTNKLIKNFHPKSLKLHESSFLNHIKEILPSVLLDQTKKVQEIAFQEIDLITELFVAISIKNLGFGIDRISENLKTEKLRSDYKIALCKSLEKICVVIDEDEVIEYNQIMHPIIEKILMYEGAFPSEIAKEAWVHQAIALIRTFPIIIGEDIEREELFIKKLVSFALSKNEKISQASFLAIERYLLLDSSEENDGTFFIYCVFPLLSRIENISHFYTSKETVEEGKTFIIKMFKLLKLIIKTFLSFLKNEKKNFQCEIDYKTWGDFKIRFESCCLIWLSYENNDLHMIIQDILRIMPNDHFKKLSNDLYQKKKKLDLKRKEKKKKKTERKGKKKKT</sequence>
<keyword evidence="3" id="KW-1185">Reference proteome</keyword>
<dbReference type="Proteomes" id="UP001150062">
    <property type="component" value="Unassembled WGS sequence"/>
</dbReference>
<dbReference type="InterPro" id="IPR011989">
    <property type="entry name" value="ARM-like"/>
</dbReference>
<feature type="region of interest" description="Disordered" evidence="1">
    <location>
        <begin position="704"/>
        <end position="724"/>
    </location>
</feature>
<organism evidence="2 3">
    <name type="scientific">Anaeramoeba flamelloides</name>
    <dbReference type="NCBI Taxonomy" id="1746091"/>
    <lineage>
        <taxon>Eukaryota</taxon>
        <taxon>Metamonada</taxon>
        <taxon>Anaeramoebidae</taxon>
        <taxon>Anaeramoeba</taxon>
    </lineage>
</organism>
<evidence type="ECO:0000313" key="2">
    <source>
        <dbReference type="EMBL" id="KAJ6252858.1"/>
    </source>
</evidence>
<evidence type="ECO:0000256" key="1">
    <source>
        <dbReference type="SAM" id="MobiDB-lite"/>
    </source>
</evidence>
<proteinExistence type="predicted"/>
<dbReference type="SUPFAM" id="SSF48371">
    <property type="entry name" value="ARM repeat"/>
    <property type="match status" value="1"/>
</dbReference>
<dbReference type="InterPro" id="IPR016024">
    <property type="entry name" value="ARM-type_fold"/>
</dbReference>
<dbReference type="EMBL" id="JAOAOG010000037">
    <property type="protein sequence ID" value="KAJ6252858.1"/>
    <property type="molecule type" value="Genomic_DNA"/>
</dbReference>
<gene>
    <name evidence="2" type="ORF">M0813_13720</name>
</gene>